<organism evidence="1 2">
    <name type="scientific">Trifolium medium</name>
    <dbReference type="NCBI Taxonomy" id="97028"/>
    <lineage>
        <taxon>Eukaryota</taxon>
        <taxon>Viridiplantae</taxon>
        <taxon>Streptophyta</taxon>
        <taxon>Embryophyta</taxon>
        <taxon>Tracheophyta</taxon>
        <taxon>Spermatophyta</taxon>
        <taxon>Magnoliopsida</taxon>
        <taxon>eudicotyledons</taxon>
        <taxon>Gunneridae</taxon>
        <taxon>Pentapetalae</taxon>
        <taxon>rosids</taxon>
        <taxon>fabids</taxon>
        <taxon>Fabales</taxon>
        <taxon>Fabaceae</taxon>
        <taxon>Papilionoideae</taxon>
        <taxon>50 kb inversion clade</taxon>
        <taxon>NPAAA clade</taxon>
        <taxon>Hologalegina</taxon>
        <taxon>IRL clade</taxon>
        <taxon>Trifolieae</taxon>
        <taxon>Trifolium</taxon>
    </lineage>
</organism>
<dbReference type="PANTHER" id="PTHR16083">
    <property type="entry name" value="LEUCINE RICH REPEAT CONTAINING PROTEIN"/>
    <property type="match status" value="1"/>
</dbReference>
<proteinExistence type="predicted"/>
<dbReference type="EMBL" id="LXQA010066751">
    <property type="protein sequence ID" value="MCI07811.1"/>
    <property type="molecule type" value="Genomic_DNA"/>
</dbReference>
<dbReference type="PANTHER" id="PTHR16083:SF25">
    <property type="entry name" value="C-JID DOMAIN-CONTAINING PROTEIN"/>
    <property type="match status" value="1"/>
</dbReference>
<reference evidence="1 2" key="1">
    <citation type="journal article" date="2018" name="Front. Plant Sci.">
        <title>Red Clover (Trifolium pratense) and Zigzag Clover (T. medium) - A Picture of Genomic Similarities and Differences.</title>
        <authorList>
            <person name="Dluhosova J."/>
            <person name="Istvanek J."/>
            <person name="Nedelnik J."/>
            <person name="Repkova J."/>
        </authorList>
    </citation>
    <scope>NUCLEOTIDE SEQUENCE [LARGE SCALE GENOMIC DNA]</scope>
    <source>
        <strain evidence="2">cv. 10/8</strain>
        <tissue evidence="1">Leaf</tissue>
    </source>
</reference>
<evidence type="ECO:0000313" key="2">
    <source>
        <dbReference type="Proteomes" id="UP000265520"/>
    </source>
</evidence>
<dbReference type="Proteomes" id="UP000265520">
    <property type="component" value="Unassembled WGS sequence"/>
</dbReference>
<sequence>MMEKLKILNLSHSKYLKSTPDFTKLPNLEKLIMKDCPSLSDVHPSIGDLKNLHLINLKGCTNLGNLPRNIYQLKSVKTLNLSGCSKIDKLEEDIVQMESLTTLIAENTAVTQVLDVTNNELLTSYSPFWGHAIVSSFLGRRE</sequence>
<dbReference type="AlphaFoldDB" id="A0A392P6V7"/>
<dbReference type="InterPro" id="IPR032675">
    <property type="entry name" value="LRR_dom_sf"/>
</dbReference>
<dbReference type="Gene3D" id="3.80.10.10">
    <property type="entry name" value="Ribonuclease Inhibitor"/>
    <property type="match status" value="1"/>
</dbReference>
<accession>A0A392P6V7</accession>
<evidence type="ECO:0000313" key="1">
    <source>
        <dbReference type="EMBL" id="MCI07811.1"/>
    </source>
</evidence>
<dbReference type="SUPFAM" id="SSF52058">
    <property type="entry name" value="L domain-like"/>
    <property type="match status" value="1"/>
</dbReference>
<name>A0A392P6V7_9FABA</name>
<comment type="caution">
    <text evidence="1">The sequence shown here is derived from an EMBL/GenBank/DDBJ whole genome shotgun (WGS) entry which is preliminary data.</text>
</comment>
<keyword evidence="2" id="KW-1185">Reference proteome</keyword>
<protein>
    <submittedName>
        <fullName evidence="1">TMV resistance protein N</fullName>
    </submittedName>
</protein>